<feature type="compositionally biased region" description="Basic and acidic residues" evidence="1">
    <location>
        <begin position="176"/>
        <end position="195"/>
    </location>
</feature>
<gene>
    <name evidence="3" type="primary">LOC106458277</name>
</gene>
<sequence>MKTNLRLKMPSPERRIKKFNKVANKCQKLTDLWKPVILIPLLDKENHANSEVADVSQEQEKNKSARSVPKNKSLEAHRIGVPGRSKYILGSKAVNRKKGSYTRNKRKNFMKQLLEPHVTLWKDKDKVKTRYHIENMKFSDKTNGLLSSISNTSKKEDVVPFVQLEQLNMTCFDKKNEKEEKSDKMCTSKKRDLKDNGNLLSN</sequence>
<accession>A0ABM1S932</accession>
<reference evidence="3" key="1">
    <citation type="submission" date="2025-08" db="UniProtKB">
        <authorList>
            <consortium name="RefSeq"/>
        </authorList>
    </citation>
    <scope>IDENTIFICATION</scope>
    <source>
        <tissue evidence="3">Muscle</tissue>
    </source>
</reference>
<dbReference type="RefSeq" id="XP_022240137.1">
    <property type="nucleotide sequence ID" value="XM_022384429.1"/>
</dbReference>
<name>A0ABM1S932_LIMPO</name>
<dbReference type="Proteomes" id="UP000694941">
    <property type="component" value="Unplaced"/>
</dbReference>
<keyword evidence="2" id="KW-1185">Reference proteome</keyword>
<evidence type="ECO:0000313" key="3">
    <source>
        <dbReference type="RefSeq" id="XP_022240137.1"/>
    </source>
</evidence>
<feature type="region of interest" description="Disordered" evidence="1">
    <location>
        <begin position="50"/>
        <end position="71"/>
    </location>
</feature>
<proteinExistence type="predicted"/>
<evidence type="ECO:0000256" key="1">
    <source>
        <dbReference type="SAM" id="MobiDB-lite"/>
    </source>
</evidence>
<evidence type="ECO:0000313" key="2">
    <source>
        <dbReference type="Proteomes" id="UP000694941"/>
    </source>
</evidence>
<feature type="region of interest" description="Disordered" evidence="1">
    <location>
        <begin position="176"/>
        <end position="202"/>
    </location>
</feature>
<dbReference type="GeneID" id="106458277"/>
<organism evidence="2 3">
    <name type="scientific">Limulus polyphemus</name>
    <name type="common">Atlantic horseshoe crab</name>
    <dbReference type="NCBI Taxonomy" id="6850"/>
    <lineage>
        <taxon>Eukaryota</taxon>
        <taxon>Metazoa</taxon>
        <taxon>Ecdysozoa</taxon>
        <taxon>Arthropoda</taxon>
        <taxon>Chelicerata</taxon>
        <taxon>Merostomata</taxon>
        <taxon>Xiphosura</taxon>
        <taxon>Limulidae</taxon>
        <taxon>Limulus</taxon>
    </lineage>
</organism>
<protein>
    <submittedName>
        <fullName evidence="3">Uncharacterized protein LOC106458277</fullName>
    </submittedName>
</protein>